<accession>A0A4S8IE79</accession>
<dbReference type="Proteomes" id="UP000317650">
    <property type="component" value="Chromosome 9"/>
</dbReference>
<sequence length="67" mass="7066">MELVQTGHSSSSWTLVAGATTAAPWGLKDERWGREGFKDLVPSPPVALSALQNQPGKGGDQRKGSAF</sequence>
<gene>
    <name evidence="2" type="ORF">C4D60_Mb09t05190</name>
</gene>
<evidence type="ECO:0000313" key="3">
    <source>
        <dbReference type="Proteomes" id="UP000317650"/>
    </source>
</evidence>
<organism evidence="2 3">
    <name type="scientific">Musa balbisiana</name>
    <name type="common">Banana</name>
    <dbReference type="NCBI Taxonomy" id="52838"/>
    <lineage>
        <taxon>Eukaryota</taxon>
        <taxon>Viridiplantae</taxon>
        <taxon>Streptophyta</taxon>
        <taxon>Embryophyta</taxon>
        <taxon>Tracheophyta</taxon>
        <taxon>Spermatophyta</taxon>
        <taxon>Magnoliopsida</taxon>
        <taxon>Liliopsida</taxon>
        <taxon>Zingiberales</taxon>
        <taxon>Musaceae</taxon>
        <taxon>Musa</taxon>
    </lineage>
</organism>
<reference evidence="2 3" key="1">
    <citation type="journal article" date="2019" name="Nat. Plants">
        <title>Genome sequencing of Musa balbisiana reveals subgenome evolution and function divergence in polyploid bananas.</title>
        <authorList>
            <person name="Yao X."/>
        </authorList>
    </citation>
    <scope>NUCLEOTIDE SEQUENCE [LARGE SCALE GENOMIC DNA]</scope>
    <source>
        <strain evidence="3">cv. DH-PKW</strain>
        <tissue evidence="2">Leaves</tissue>
    </source>
</reference>
<keyword evidence="3" id="KW-1185">Reference proteome</keyword>
<feature type="region of interest" description="Disordered" evidence="1">
    <location>
        <begin position="35"/>
        <end position="67"/>
    </location>
</feature>
<dbReference type="EMBL" id="PYDT01000010">
    <property type="protein sequence ID" value="THU46460.1"/>
    <property type="molecule type" value="Genomic_DNA"/>
</dbReference>
<name>A0A4S8IE79_MUSBA</name>
<protein>
    <submittedName>
        <fullName evidence="2">Uncharacterized protein</fullName>
    </submittedName>
</protein>
<comment type="caution">
    <text evidence="2">The sequence shown here is derived from an EMBL/GenBank/DDBJ whole genome shotgun (WGS) entry which is preliminary data.</text>
</comment>
<dbReference type="AlphaFoldDB" id="A0A4S8IE79"/>
<proteinExistence type="predicted"/>
<evidence type="ECO:0000313" key="2">
    <source>
        <dbReference type="EMBL" id="THU46460.1"/>
    </source>
</evidence>
<evidence type="ECO:0000256" key="1">
    <source>
        <dbReference type="SAM" id="MobiDB-lite"/>
    </source>
</evidence>